<evidence type="ECO:0000313" key="2">
    <source>
        <dbReference type="Proteomes" id="UP000828941"/>
    </source>
</evidence>
<sequence length="218" mass="25020">MAEVAIPLAAPALGEVVKILSTESTFEIRHILALSKNLDETYQQLILELEWLLQVEKDNEREVQRLEDKDTNGVYNLWKNNVAKIAGEVHELRTKYEGRRLPRWHILKRSRLSEKMDKLRRLVCDLSQKGSLEDFLVDKEPQCVLKELDVPEIMRYETLQNAFRNVLDLIKDSNTKAKAIGVYGIKGVGKTAILQNLNNNVEVAQLFDIVIFMGMSTN</sequence>
<keyword evidence="2" id="KW-1185">Reference proteome</keyword>
<dbReference type="EMBL" id="CM039439">
    <property type="protein sequence ID" value="KAI4297419.1"/>
    <property type="molecule type" value="Genomic_DNA"/>
</dbReference>
<gene>
    <name evidence="1" type="ORF">L6164_037311</name>
</gene>
<reference evidence="1 2" key="1">
    <citation type="journal article" date="2022" name="DNA Res.">
        <title>Chromosomal-level genome assembly of the orchid tree Bauhinia variegata (Leguminosae; Cercidoideae) supports the allotetraploid origin hypothesis of Bauhinia.</title>
        <authorList>
            <person name="Zhong Y."/>
            <person name="Chen Y."/>
            <person name="Zheng D."/>
            <person name="Pang J."/>
            <person name="Liu Y."/>
            <person name="Luo S."/>
            <person name="Meng S."/>
            <person name="Qian L."/>
            <person name="Wei D."/>
            <person name="Dai S."/>
            <person name="Zhou R."/>
        </authorList>
    </citation>
    <scope>NUCLEOTIDE SEQUENCE [LARGE SCALE GENOMIC DNA]</scope>
    <source>
        <strain evidence="1">BV-YZ2020</strain>
    </source>
</reference>
<proteinExistence type="predicted"/>
<dbReference type="Proteomes" id="UP000828941">
    <property type="component" value="Chromosome 14"/>
</dbReference>
<organism evidence="1 2">
    <name type="scientific">Bauhinia variegata</name>
    <name type="common">Purple orchid tree</name>
    <name type="synonym">Phanera variegata</name>
    <dbReference type="NCBI Taxonomy" id="167791"/>
    <lineage>
        <taxon>Eukaryota</taxon>
        <taxon>Viridiplantae</taxon>
        <taxon>Streptophyta</taxon>
        <taxon>Embryophyta</taxon>
        <taxon>Tracheophyta</taxon>
        <taxon>Spermatophyta</taxon>
        <taxon>Magnoliopsida</taxon>
        <taxon>eudicotyledons</taxon>
        <taxon>Gunneridae</taxon>
        <taxon>Pentapetalae</taxon>
        <taxon>rosids</taxon>
        <taxon>fabids</taxon>
        <taxon>Fabales</taxon>
        <taxon>Fabaceae</taxon>
        <taxon>Cercidoideae</taxon>
        <taxon>Cercideae</taxon>
        <taxon>Bauhiniinae</taxon>
        <taxon>Bauhinia</taxon>
    </lineage>
</organism>
<name>A0ACB9KJM7_BAUVA</name>
<accession>A0ACB9KJM7</accession>
<evidence type="ECO:0000313" key="1">
    <source>
        <dbReference type="EMBL" id="KAI4297419.1"/>
    </source>
</evidence>
<protein>
    <submittedName>
        <fullName evidence="1">Uncharacterized protein</fullName>
    </submittedName>
</protein>
<comment type="caution">
    <text evidence="1">The sequence shown here is derived from an EMBL/GenBank/DDBJ whole genome shotgun (WGS) entry which is preliminary data.</text>
</comment>